<comment type="caution">
    <text evidence="3">The sequence shown here is derived from an EMBL/GenBank/DDBJ whole genome shotgun (WGS) entry which is preliminary data.</text>
</comment>
<name>A0A916UF73_9ACTN</name>
<keyword evidence="1" id="KW-0812">Transmembrane</keyword>
<reference evidence="3" key="2">
    <citation type="submission" date="2020-09" db="EMBL/GenBank/DDBJ databases">
        <authorList>
            <person name="Sun Q."/>
            <person name="Zhou Y."/>
        </authorList>
    </citation>
    <scope>NUCLEOTIDE SEQUENCE</scope>
    <source>
        <strain evidence="3">CGMCC 1.15478</strain>
    </source>
</reference>
<accession>A0A916UF73</accession>
<keyword evidence="1" id="KW-1133">Transmembrane helix</keyword>
<dbReference type="Proteomes" id="UP000641514">
    <property type="component" value="Unassembled WGS sequence"/>
</dbReference>
<keyword evidence="1" id="KW-0472">Membrane</keyword>
<sequence length="226" mass="24346">MSASHRDNSWRSRALPLAVIGAVLCIGAGFLLGFTLSGSSESGNANTRPNSVDIGFSQDMTVHHLQAVEMSAAVISTTDDDSVRTLAFGILTAQENQVGQMQAWLDVWDQPRRAAGDYMTWMPADEHAGHESPDMGADAAAMPGMATAADMSNLRQARGDDQDTLFLQLMLRHHQGGLSMLEYAIDNADTPVVLNIARSMSEGQNKEIALMERMLADRGAEPLPFG</sequence>
<dbReference type="InterPro" id="IPR012347">
    <property type="entry name" value="Ferritin-like"/>
</dbReference>
<reference evidence="3" key="1">
    <citation type="journal article" date="2014" name="Int. J. Syst. Evol. Microbiol.">
        <title>Complete genome sequence of Corynebacterium casei LMG S-19264T (=DSM 44701T), isolated from a smear-ripened cheese.</title>
        <authorList>
            <consortium name="US DOE Joint Genome Institute (JGI-PGF)"/>
            <person name="Walter F."/>
            <person name="Albersmeier A."/>
            <person name="Kalinowski J."/>
            <person name="Ruckert C."/>
        </authorList>
    </citation>
    <scope>NUCLEOTIDE SEQUENCE</scope>
    <source>
        <strain evidence="3">CGMCC 1.15478</strain>
    </source>
</reference>
<dbReference type="AlphaFoldDB" id="A0A916UF73"/>
<feature type="transmembrane region" description="Helical" evidence="1">
    <location>
        <begin position="14"/>
        <end position="36"/>
    </location>
</feature>
<dbReference type="Gene3D" id="1.20.1260.10">
    <property type="match status" value="1"/>
</dbReference>
<dbReference type="PANTHER" id="PTHR36933:SF1">
    <property type="entry name" value="SLL0788 PROTEIN"/>
    <property type="match status" value="1"/>
</dbReference>
<feature type="domain" description="DUF305" evidence="2">
    <location>
        <begin position="53"/>
        <end position="215"/>
    </location>
</feature>
<protein>
    <submittedName>
        <fullName evidence="3">DUF305 domain-containing protein</fullName>
    </submittedName>
</protein>
<dbReference type="Pfam" id="PF03713">
    <property type="entry name" value="DUF305"/>
    <property type="match status" value="1"/>
</dbReference>
<evidence type="ECO:0000259" key="2">
    <source>
        <dbReference type="Pfam" id="PF03713"/>
    </source>
</evidence>
<gene>
    <name evidence="3" type="ORF">GCM10011410_24160</name>
</gene>
<dbReference type="RefSeq" id="WP_188675272.1">
    <property type="nucleotide sequence ID" value="NZ_BMJH01000003.1"/>
</dbReference>
<proteinExistence type="predicted"/>
<keyword evidence="4" id="KW-1185">Reference proteome</keyword>
<evidence type="ECO:0000256" key="1">
    <source>
        <dbReference type="SAM" id="Phobius"/>
    </source>
</evidence>
<dbReference type="PANTHER" id="PTHR36933">
    <property type="entry name" value="SLL0788 PROTEIN"/>
    <property type="match status" value="1"/>
</dbReference>
<evidence type="ECO:0000313" key="3">
    <source>
        <dbReference type="EMBL" id="GGC70482.1"/>
    </source>
</evidence>
<evidence type="ECO:0000313" key="4">
    <source>
        <dbReference type="Proteomes" id="UP000641514"/>
    </source>
</evidence>
<dbReference type="InterPro" id="IPR005183">
    <property type="entry name" value="DUF305_CopM-like"/>
</dbReference>
<dbReference type="EMBL" id="BMJH01000003">
    <property type="protein sequence ID" value="GGC70482.1"/>
    <property type="molecule type" value="Genomic_DNA"/>
</dbReference>
<organism evidence="3 4">
    <name type="scientific">Hoyosella rhizosphaerae</name>
    <dbReference type="NCBI Taxonomy" id="1755582"/>
    <lineage>
        <taxon>Bacteria</taxon>
        <taxon>Bacillati</taxon>
        <taxon>Actinomycetota</taxon>
        <taxon>Actinomycetes</taxon>
        <taxon>Mycobacteriales</taxon>
        <taxon>Hoyosellaceae</taxon>
        <taxon>Hoyosella</taxon>
    </lineage>
</organism>